<proteinExistence type="predicted"/>
<dbReference type="GeneTree" id="ENSGT00940000164407"/>
<dbReference type="InterPro" id="IPR044926">
    <property type="entry name" value="RGS_subdomain_2"/>
</dbReference>
<dbReference type="SUPFAM" id="SSF48097">
    <property type="entry name" value="Regulator of G-protein signaling, RGS"/>
    <property type="match status" value="1"/>
</dbReference>
<protein>
    <recommendedName>
        <fullName evidence="2">RGS domain-containing protein</fullName>
    </recommendedName>
</protein>
<dbReference type="PANTHER" id="PTHR45945:SF1">
    <property type="entry name" value="REGULATOR OF G-PROTEIN SIGNALING 12"/>
    <property type="match status" value="1"/>
</dbReference>
<reference evidence="3" key="3">
    <citation type="submission" date="2025-09" db="UniProtKB">
        <authorList>
            <consortium name="Ensembl"/>
        </authorList>
    </citation>
    <scope>IDENTIFICATION</scope>
</reference>
<dbReference type="InterPro" id="IPR036305">
    <property type="entry name" value="RGS_sf"/>
</dbReference>
<keyword evidence="4" id="KW-1185">Reference proteome</keyword>
<dbReference type="SMART" id="SM00315">
    <property type="entry name" value="RGS"/>
    <property type="match status" value="1"/>
</dbReference>
<dbReference type="GO" id="GO:0005634">
    <property type="term" value="C:nucleus"/>
    <property type="evidence" value="ECO:0007669"/>
    <property type="project" value="TreeGrafter"/>
</dbReference>
<evidence type="ECO:0000259" key="2">
    <source>
        <dbReference type="PROSITE" id="PS50132"/>
    </source>
</evidence>
<accession>A0AAZ3PD98</accession>
<evidence type="ECO:0000313" key="4">
    <source>
        <dbReference type="Proteomes" id="UP000694402"/>
    </source>
</evidence>
<name>A0AAZ3PD98_ONCTS</name>
<dbReference type="FunFam" id="1.10.167.10:FF:000001">
    <property type="entry name" value="Putative regulator of g-protein signaling 12"/>
    <property type="match status" value="1"/>
</dbReference>
<dbReference type="PANTHER" id="PTHR45945">
    <property type="entry name" value="REGULATOR OF G-PROTEIN SIGNALING LOCO"/>
    <property type="match status" value="1"/>
</dbReference>
<dbReference type="PROSITE" id="PS50132">
    <property type="entry name" value="RGS"/>
    <property type="match status" value="1"/>
</dbReference>
<reference evidence="3" key="2">
    <citation type="submission" date="2025-08" db="UniProtKB">
        <authorList>
            <consortium name="Ensembl"/>
        </authorList>
    </citation>
    <scope>IDENTIFICATION</scope>
</reference>
<dbReference type="Proteomes" id="UP000694402">
    <property type="component" value="Unassembled WGS sequence"/>
</dbReference>
<feature type="domain" description="RGS" evidence="2">
    <location>
        <begin position="20"/>
        <end position="124"/>
    </location>
</feature>
<dbReference type="GO" id="GO:0005886">
    <property type="term" value="C:plasma membrane"/>
    <property type="evidence" value="ECO:0007669"/>
    <property type="project" value="TreeGrafter"/>
</dbReference>
<dbReference type="Ensembl" id="ENSOTST00005124504.1">
    <property type="protein sequence ID" value="ENSOTSP00005114576.1"/>
    <property type="gene ID" value="ENSOTSG00005051537.1"/>
</dbReference>
<evidence type="ECO:0000256" key="1">
    <source>
        <dbReference type="ARBA" id="ARBA00022468"/>
    </source>
</evidence>
<dbReference type="GO" id="GO:0008277">
    <property type="term" value="P:regulation of G protein-coupled receptor signaling pathway"/>
    <property type="evidence" value="ECO:0007669"/>
    <property type="project" value="TreeGrafter"/>
</dbReference>
<dbReference type="Gene3D" id="1.10.167.10">
    <property type="entry name" value="Regulator of G-protein Signalling 4, domain 2"/>
    <property type="match status" value="1"/>
</dbReference>
<dbReference type="InterPro" id="IPR016137">
    <property type="entry name" value="RGS"/>
</dbReference>
<dbReference type="PRINTS" id="PR01301">
    <property type="entry name" value="RGSPROTEIN"/>
</dbReference>
<evidence type="ECO:0000313" key="3">
    <source>
        <dbReference type="Ensembl" id="ENSOTSP00005114576.1"/>
    </source>
</evidence>
<sequence length="151" mass="17917">MRTQSYPCLSVFSYSLPWSLMEEFLKKEFSEENIVFWQACEFFSHVPDNDKKQLSQRARQIYNSYLSSKATTPVNIDSQAQLADDILNAPRPDMFKEQQLQIFNLMKFDSYTRFLKSLLYQECMLAEVEEASTRPLPHTQLSYLQTQYRVR</sequence>
<dbReference type="InterPro" id="IPR046995">
    <property type="entry name" value="RGS10/12/14-like"/>
</dbReference>
<dbReference type="InterPro" id="IPR024066">
    <property type="entry name" value="RGS_subdom1/3"/>
</dbReference>
<dbReference type="Pfam" id="PF00615">
    <property type="entry name" value="RGS"/>
    <property type="match status" value="1"/>
</dbReference>
<dbReference type="Gene3D" id="1.10.196.10">
    <property type="match status" value="1"/>
</dbReference>
<dbReference type="AlphaFoldDB" id="A0AAZ3PD98"/>
<keyword evidence="1" id="KW-0343">GTPase activation</keyword>
<organism evidence="3 4">
    <name type="scientific">Oncorhynchus tshawytscha</name>
    <name type="common">Chinook salmon</name>
    <name type="synonym">Salmo tshawytscha</name>
    <dbReference type="NCBI Taxonomy" id="74940"/>
    <lineage>
        <taxon>Eukaryota</taxon>
        <taxon>Metazoa</taxon>
        <taxon>Chordata</taxon>
        <taxon>Craniata</taxon>
        <taxon>Vertebrata</taxon>
        <taxon>Euteleostomi</taxon>
        <taxon>Actinopterygii</taxon>
        <taxon>Neopterygii</taxon>
        <taxon>Teleostei</taxon>
        <taxon>Protacanthopterygii</taxon>
        <taxon>Salmoniformes</taxon>
        <taxon>Salmonidae</taxon>
        <taxon>Salmoninae</taxon>
        <taxon>Oncorhynchus</taxon>
    </lineage>
</organism>
<dbReference type="GO" id="GO:0005096">
    <property type="term" value="F:GTPase activator activity"/>
    <property type="evidence" value="ECO:0007669"/>
    <property type="project" value="UniProtKB-KW"/>
</dbReference>
<reference evidence="4" key="1">
    <citation type="journal article" date="2018" name="PLoS ONE">
        <title>Chinook salmon (Oncorhynchus tshawytscha) genome and transcriptome.</title>
        <authorList>
            <person name="Christensen K.A."/>
            <person name="Leong J.S."/>
            <person name="Sakhrani D."/>
            <person name="Biagi C.A."/>
            <person name="Minkley D.R."/>
            <person name="Withler R.E."/>
            <person name="Rondeau E.B."/>
            <person name="Koop B.F."/>
            <person name="Devlin R.H."/>
        </authorList>
    </citation>
    <scope>NUCLEOTIDE SEQUENCE [LARGE SCALE GENOMIC DNA]</scope>
</reference>
<dbReference type="GO" id="GO:0005737">
    <property type="term" value="C:cytoplasm"/>
    <property type="evidence" value="ECO:0007669"/>
    <property type="project" value="TreeGrafter"/>
</dbReference>